<reference evidence="2" key="1">
    <citation type="submission" date="2020-08" db="EMBL/GenBank/DDBJ databases">
        <title>Plant Genome Project.</title>
        <authorList>
            <person name="Zhang R.-G."/>
        </authorList>
    </citation>
    <scope>NUCLEOTIDE SEQUENCE</scope>
    <source>
        <strain evidence="2">WSP0</strain>
        <tissue evidence="2">Leaf</tissue>
    </source>
</reference>
<accession>A0AAV6IIQ8</accession>
<gene>
    <name evidence="2" type="ORF">RHGRI_029074</name>
</gene>
<evidence type="ECO:0000313" key="3">
    <source>
        <dbReference type="Proteomes" id="UP000823749"/>
    </source>
</evidence>
<name>A0AAV6IIQ8_9ERIC</name>
<dbReference type="AlphaFoldDB" id="A0AAV6IIQ8"/>
<proteinExistence type="predicted"/>
<dbReference type="Proteomes" id="UP000823749">
    <property type="component" value="Chromosome 10"/>
</dbReference>
<comment type="caution">
    <text evidence="2">The sequence shown here is derived from an EMBL/GenBank/DDBJ whole genome shotgun (WGS) entry which is preliminary data.</text>
</comment>
<keyword evidence="3" id="KW-1185">Reference proteome</keyword>
<dbReference type="InterPro" id="IPR056281">
    <property type="entry name" value="MIT_ATG1a/b/c"/>
</dbReference>
<evidence type="ECO:0000313" key="2">
    <source>
        <dbReference type="EMBL" id="KAG5528273.1"/>
    </source>
</evidence>
<evidence type="ECO:0000259" key="1">
    <source>
        <dbReference type="Pfam" id="PF24497"/>
    </source>
</evidence>
<sequence>MTKIQSLQRFASAIRELVNEKIEPGNQLEAFSIELVILAIWKQALHICHTQAVSTIEGSPTQECGSPDVDNSPTPQDMSSLMEREFLLEIGNAEELAKVIEPGNSEMPDAMETIYQSALAWGRCGAVSVCLYPRTGNGLSFKTRCWEPVSSYRMSEVNVWKQ</sequence>
<protein>
    <recommendedName>
        <fullName evidence="1">ATG1a/b/c MIT domain-containing protein</fullName>
    </recommendedName>
</protein>
<dbReference type="EMBL" id="JACTNZ010000010">
    <property type="protein sequence ID" value="KAG5528273.1"/>
    <property type="molecule type" value="Genomic_DNA"/>
</dbReference>
<organism evidence="2 3">
    <name type="scientific">Rhododendron griersonianum</name>
    <dbReference type="NCBI Taxonomy" id="479676"/>
    <lineage>
        <taxon>Eukaryota</taxon>
        <taxon>Viridiplantae</taxon>
        <taxon>Streptophyta</taxon>
        <taxon>Embryophyta</taxon>
        <taxon>Tracheophyta</taxon>
        <taxon>Spermatophyta</taxon>
        <taxon>Magnoliopsida</taxon>
        <taxon>eudicotyledons</taxon>
        <taxon>Gunneridae</taxon>
        <taxon>Pentapetalae</taxon>
        <taxon>asterids</taxon>
        <taxon>Ericales</taxon>
        <taxon>Ericaceae</taxon>
        <taxon>Ericoideae</taxon>
        <taxon>Rhodoreae</taxon>
        <taxon>Rhododendron</taxon>
    </lineage>
</organism>
<dbReference type="EMBL" id="JACTNZ010000010">
    <property type="protein sequence ID" value="KAG5528275.1"/>
    <property type="molecule type" value="Genomic_DNA"/>
</dbReference>
<feature type="domain" description="ATG1a/b/c MIT" evidence="1">
    <location>
        <begin position="1"/>
        <end position="101"/>
    </location>
</feature>
<dbReference type="Pfam" id="PF24497">
    <property type="entry name" value="MIT_ATG1"/>
    <property type="match status" value="1"/>
</dbReference>
<dbReference type="EMBL" id="JACTNZ010000010">
    <property type="protein sequence ID" value="KAG5528274.1"/>
    <property type="molecule type" value="Genomic_DNA"/>
</dbReference>